<name>A0A917KMK1_9ACTN</name>
<dbReference type="PROSITE" id="PS50987">
    <property type="entry name" value="HTH_ARSR_2"/>
    <property type="match status" value="1"/>
</dbReference>
<dbReference type="SMART" id="SM00418">
    <property type="entry name" value="HTH_ARSR"/>
    <property type="match status" value="1"/>
</dbReference>
<keyword evidence="3" id="KW-0804">Transcription</keyword>
<proteinExistence type="predicted"/>
<dbReference type="InterPro" id="IPR011991">
    <property type="entry name" value="ArsR-like_HTH"/>
</dbReference>
<reference evidence="5" key="1">
    <citation type="journal article" date="2014" name="Int. J. Syst. Evol. Microbiol.">
        <title>Complete genome sequence of Corynebacterium casei LMG S-19264T (=DSM 44701T), isolated from a smear-ripened cheese.</title>
        <authorList>
            <consortium name="US DOE Joint Genome Institute (JGI-PGF)"/>
            <person name="Walter F."/>
            <person name="Albersmeier A."/>
            <person name="Kalinowski J."/>
            <person name="Ruckert C."/>
        </authorList>
    </citation>
    <scope>NUCLEOTIDE SEQUENCE</scope>
    <source>
        <strain evidence="5">CGMCC 4.7272</strain>
    </source>
</reference>
<dbReference type="Proteomes" id="UP000625682">
    <property type="component" value="Unassembled WGS sequence"/>
</dbReference>
<accession>A0A917KMK1</accession>
<dbReference type="InterPro" id="IPR036388">
    <property type="entry name" value="WH-like_DNA-bd_sf"/>
</dbReference>
<evidence type="ECO:0000256" key="3">
    <source>
        <dbReference type="ARBA" id="ARBA00023163"/>
    </source>
</evidence>
<reference evidence="5" key="2">
    <citation type="submission" date="2020-09" db="EMBL/GenBank/DDBJ databases">
        <authorList>
            <person name="Sun Q."/>
            <person name="Zhou Y."/>
        </authorList>
    </citation>
    <scope>NUCLEOTIDE SEQUENCE</scope>
    <source>
        <strain evidence="5">CGMCC 4.7272</strain>
    </source>
</reference>
<evidence type="ECO:0000313" key="6">
    <source>
        <dbReference type="Proteomes" id="UP000625682"/>
    </source>
</evidence>
<dbReference type="Pfam" id="PF12840">
    <property type="entry name" value="HTH_20"/>
    <property type="match status" value="1"/>
</dbReference>
<comment type="caution">
    <text evidence="5">The sequence shown here is derived from an EMBL/GenBank/DDBJ whole genome shotgun (WGS) entry which is preliminary data.</text>
</comment>
<gene>
    <name evidence="5" type="ORF">GCM10012282_16460</name>
</gene>
<dbReference type="InterPro" id="IPR036390">
    <property type="entry name" value="WH_DNA-bd_sf"/>
</dbReference>
<dbReference type="EMBL" id="BMMU01000004">
    <property type="protein sequence ID" value="GGJ20781.1"/>
    <property type="molecule type" value="Genomic_DNA"/>
</dbReference>
<protein>
    <recommendedName>
        <fullName evidence="4">HTH arsR-type domain-containing protein</fullName>
    </recommendedName>
</protein>
<sequence length="106" mass="11334">MISPIAQTTDTTGITGTAATAGAAQPCPGAHPVRLRLLRTLARGPRTTREAAHVWDLSPSEVSRHLAALCRADLLTARRHGRHVRYTLNLPDLATVDTDLPAAVPR</sequence>
<keyword evidence="6" id="KW-1185">Reference proteome</keyword>
<dbReference type="NCBIfam" id="NF033788">
    <property type="entry name" value="HTH_metalloreg"/>
    <property type="match status" value="1"/>
</dbReference>
<keyword evidence="1" id="KW-0805">Transcription regulation</keyword>
<evidence type="ECO:0000256" key="1">
    <source>
        <dbReference type="ARBA" id="ARBA00023015"/>
    </source>
</evidence>
<dbReference type="GO" id="GO:0003677">
    <property type="term" value="F:DNA binding"/>
    <property type="evidence" value="ECO:0007669"/>
    <property type="project" value="UniProtKB-KW"/>
</dbReference>
<evidence type="ECO:0000259" key="4">
    <source>
        <dbReference type="PROSITE" id="PS50987"/>
    </source>
</evidence>
<dbReference type="CDD" id="cd00090">
    <property type="entry name" value="HTH_ARSR"/>
    <property type="match status" value="1"/>
</dbReference>
<dbReference type="InterPro" id="IPR051081">
    <property type="entry name" value="HTH_MetalResp_TranReg"/>
</dbReference>
<dbReference type="PANTHER" id="PTHR33154">
    <property type="entry name" value="TRANSCRIPTIONAL REGULATOR, ARSR FAMILY"/>
    <property type="match status" value="1"/>
</dbReference>
<dbReference type="GO" id="GO:0003700">
    <property type="term" value="F:DNA-binding transcription factor activity"/>
    <property type="evidence" value="ECO:0007669"/>
    <property type="project" value="InterPro"/>
</dbReference>
<dbReference type="InterPro" id="IPR001845">
    <property type="entry name" value="HTH_ArsR_DNA-bd_dom"/>
</dbReference>
<dbReference type="SUPFAM" id="SSF46785">
    <property type="entry name" value="Winged helix' DNA-binding domain"/>
    <property type="match status" value="1"/>
</dbReference>
<evidence type="ECO:0000256" key="2">
    <source>
        <dbReference type="ARBA" id="ARBA00023125"/>
    </source>
</evidence>
<evidence type="ECO:0000313" key="5">
    <source>
        <dbReference type="EMBL" id="GGJ20781.1"/>
    </source>
</evidence>
<dbReference type="AlphaFoldDB" id="A0A917KMK1"/>
<organism evidence="5 6">
    <name type="scientific">Streptomyces lacrimifluminis</name>
    <dbReference type="NCBI Taxonomy" id="1500077"/>
    <lineage>
        <taxon>Bacteria</taxon>
        <taxon>Bacillati</taxon>
        <taxon>Actinomycetota</taxon>
        <taxon>Actinomycetes</taxon>
        <taxon>Kitasatosporales</taxon>
        <taxon>Streptomycetaceae</taxon>
        <taxon>Streptomyces</taxon>
    </lineage>
</organism>
<feature type="domain" description="HTH arsR-type" evidence="4">
    <location>
        <begin position="14"/>
        <end position="106"/>
    </location>
</feature>
<keyword evidence="2" id="KW-0238">DNA-binding</keyword>
<dbReference type="PANTHER" id="PTHR33154:SF33">
    <property type="entry name" value="TRANSCRIPTIONAL REPRESSOR SDPR"/>
    <property type="match status" value="1"/>
</dbReference>
<dbReference type="Gene3D" id="1.10.10.10">
    <property type="entry name" value="Winged helix-like DNA-binding domain superfamily/Winged helix DNA-binding domain"/>
    <property type="match status" value="1"/>
</dbReference>